<dbReference type="AlphaFoldDB" id="A0A383D5X1"/>
<dbReference type="InterPro" id="IPR001509">
    <property type="entry name" value="Epimerase_deHydtase"/>
</dbReference>
<keyword evidence="1" id="KW-0521">NADP</keyword>
<reference evidence="4" key="1">
    <citation type="submission" date="2018-05" db="EMBL/GenBank/DDBJ databases">
        <authorList>
            <person name="Lanie J.A."/>
            <person name="Ng W.-L."/>
            <person name="Kazmierczak K.M."/>
            <person name="Andrzejewski T.M."/>
            <person name="Davidsen T.M."/>
            <person name="Wayne K.J."/>
            <person name="Tettelin H."/>
            <person name="Glass J.I."/>
            <person name="Rusch D."/>
            <person name="Podicherti R."/>
            <person name="Tsui H.-C.T."/>
            <person name="Winkler M.E."/>
        </authorList>
    </citation>
    <scope>NUCLEOTIDE SEQUENCE</scope>
</reference>
<gene>
    <name evidence="4" type="ORF">METZ01_LOCUS492517</name>
</gene>
<keyword evidence="2" id="KW-0119">Carbohydrate metabolism</keyword>
<evidence type="ECO:0000313" key="4">
    <source>
        <dbReference type="EMBL" id="SVE39663.1"/>
    </source>
</evidence>
<proteinExistence type="predicted"/>
<dbReference type="EMBL" id="UINC01214433">
    <property type="protein sequence ID" value="SVE39663.1"/>
    <property type="molecule type" value="Genomic_DNA"/>
</dbReference>
<evidence type="ECO:0000256" key="1">
    <source>
        <dbReference type="ARBA" id="ARBA00022857"/>
    </source>
</evidence>
<dbReference type="SUPFAM" id="SSF51735">
    <property type="entry name" value="NAD(P)-binding Rossmann-fold domains"/>
    <property type="match status" value="1"/>
</dbReference>
<organism evidence="4">
    <name type="scientific">marine metagenome</name>
    <dbReference type="NCBI Taxonomy" id="408172"/>
    <lineage>
        <taxon>unclassified sequences</taxon>
        <taxon>metagenomes</taxon>
        <taxon>ecological metagenomes</taxon>
    </lineage>
</organism>
<dbReference type="Pfam" id="PF01370">
    <property type="entry name" value="Epimerase"/>
    <property type="match status" value="1"/>
</dbReference>
<accession>A0A383D5X1</accession>
<dbReference type="Gene3D" id="3.40.50.720">
    <property type="entry name" value="NAD(P)-binding Rossmann-like Domain"/>
    <property type="match status" value="1"/>
</dbReference>
<feature type="non-terminal residue" evidence="4">
    <location>
        <position position="224"/>
    </location>
</feature>
<dbReference type="PANTHER" id="PTHR43103:SF3">
    <property type="entry name" value="ADP-L-GLYCERO-D-MANNO-HEPTOSE-6-EPIMERASE"/>
    <property type="match status" value="1"/>
</dbReference>
<dbReference type="InterPro" id="IPR036291">
    <property type="entry name" value="NAD(P)-bd_dom_sf"/>
</dbReference>
<evidence type="ECO:0000256" key="2">
    <source>
        <dbReference type="ARBA" id="ARBA00023277"/>
    </source>
</evidence>
<dbReference type="PANTHER" id="PTHR43103">
    <property type="entry name" value="NUCLEOSIDE-DIPHOSPHATE-SUGAR EPIMERASE"/>
    <property type="match status" value="1"/>
</dbReference>
<sequence length="224" mass="24365">MKVVITGGGGFLGNQLARKLVRRGSLCGISGKAETIDELVIFDKIMSQQTRDGLGEPVRFVEGDIANRDLIFSLIDRDDISVFHLASVVSGEGEQNFDLAMQVNLKGGRNVFEACRARNSLPRVVFASSIAVFGGSAMPSVVSDTTKPTPQTTYGVTKFMCELMVNDYSRKRFFNGRSARLPTIFIRPGKPNAAASSFASGVFREPLNGVPCDLPVLREQKMPL</sequence>
<feature type="domain" description="NAD-dependent epimerase/dehydratase" evidence="3">
    <location>
        <begin position="3"/>
        <end position="205"/>
    </location>
</feature>
<evidence type="ECO:0000259" key="3">
    <source>
        <dbReference type="Pfam" id="PF01370"/>
    </source>
</evidence>
<protein>
    <recommendedName>
        <fullName evidence="3">NAD-dependent epimerase/dehydratase domain-containing protein</fullName>
    </recommendedName>
</protein>
<name>A0A383D5X1_9ZZZZ</name>